<dbReference type="InterPro" id="IPR032675">
    <property type="entry name" value="LRR_dom_sf"/>
</dbReference>
<feature type="coiled-coil region" evidence="6">
    <location>
        <begin position="30"/>
        <end position="57"/>
    </location>
</feature>
<evidence type="ECO:0000256" key="6">
    <source>
        <dbReference type="SAM" id="Coils"/>
    </source>
</evidence>
<dbReference type="GO" id="GO:0006952">
    <property type="term" value="P:defense response"/>
    <property type="evidence" value="ECO:0007669"/>
    <property type="project" value="UniProtKB-KW"/>
</dbReference>
<dbReference type="InterPro" id="IPR050905">
    <property type="entry name" value="Plant_NBS-LRR"/>
</dbReference>
<dbReference type="Gene3D" id="1.10.8.430">
    <property type="entry name" value="Helical domain of apoptotic protease-activating factors"/>
    <property type="match status" value="1"/>
</dbReference>
<dbReference type="GO" id="GO:0005524">
    <property type="term" value="F:ATP binding"/>
    <property type="evidence" value="ECO:0007669"/>
    <property type="project" value="UniProtKB-KW"/>
</dbReference>
<name>A0A5J5NCI2_GOSBA</name>
<comment type="similarity">
    <text evidence="1">Belongs to the disease resistance NB-LRR family.</text>
</comment>
<evidence type="ECO:0000313" key="10">
    <source>
        <dbReference type="EMBL" id="KAB1670123.1"/>
    </source>
</evidence>
<organism evidence="10 11">
    <name type="scientific">Gossypium barbadense</name>
    <name type="common">Sea Island cotton</name>
    <name type="synonym">Hibiscus barbadensis</name>
    <dbReference type="NCBI Taxonomy" id="3634"/>
    <lineage>
        <taxon>Eukaryota</taxon>
        <taxon>Viridiplantae</taxon>
        <taxon>Streptophyta</taxon>
        <taxon>Embryophyta</taxon>
        <taxon>Tracheophyta</taxon>
        <taxon>Spermatophyta</taxon>
        <taxon>Magnoliopsida</taxon>
        <taxon>eudicotyledons</taxon>
        <taxon>Gunneridae</taxon>
        <taxon>Pentapetalae</taxon>
        <taxon>rosids</taxon>
        <taxon>malvids</taxon>
        <taxon>Malvales</taxon>
        <taxon>Malvaceae</taxon>
        <taxon>Malvoideae</taxon>
        <taxon>Gossypium</taxon>
    </lineage>
</organism>
<gene>
    <name evidence="10" type="ORF">ES319_1Z197300v1</name>
</gene>
<dbReference type="Pfam" id="PF23247">
    <property type="entry name" value="LRR_RPS2"/>
    <property type="match status" value="2"/>
</dbReference>
<protein>
    <submittedName>
        <fullName evidence="10">Uncharacterized protein</fullName>
    </submittedName>
</protein>
<dbReference type="InterPro" id="IPR055414">
    <property type="entry name" value="LRR_R13L4/SHOC2-like"/>
</dbReference>
<feature type="domain" description="Disease resistance R13L4/SHOC-2-like LRR" evidence="9">
    <location>
        <begin position="536"/>
        <end position="674"/>
    </location>
</feature>
<evidence type="ECO:0000259" key="8">
    <source>
        <dbReference type="Pfam" id="PF23247"/>
    </source>
</evidence>
<dbReference type="EMBL" id="ML706681">
    <property type="protein sequence ID" value="KAB1670123.1"/>
    <property type="molecule type" value="Genomic_DNA"/>
</dbReference>
<feature type="domain" description="Disease resistance protein At4g27190-like leucine-rich repeats" evidence="8">
    <location>
        <begin position="857"/>
        <end position="989"/>
    </location>
</feature>
<evidence type="ECO:0000256" key="5">
    <source>
        <dbReference type="ARBA" id="ARBA00022840"/>
    </source>
</evidence>
<feature type="domain" description="NB-ARC" evidence="7">
    <location>
        <begin position="156"/>
        <end position="314"/>
    </location>
</feature>
<evidence type="ECO:0000259" key="9">
    <source>
        <dbReference type="Pfam" id="PF23598"/>
    </source>
</evidence>
<dbReference type="PANTHER" id="PTHR33463:SF174">
    <property type="entry name" value="DOMAIN-CONTAINING DISEASE RESISTANCE PROTEIN, PUTATIVE-RELATED"/>
    <property type="match status" value="1"/>
</dbReference>
<evidence type="ECO:0000256" key="1">
    <source>
        <dbReference type="ARBA" id="ARBA00008894"/>
    </source>
</evidence>
<dbReference type="InterPro" id="IPR002182">
    <property type="entry name" value="NB-ARC"/>
</dbReference>
<dbReference type="PRINTS" id="PR00364">
    <property type="entry name" value="DISEASERSIST"/>
</dbReference>
<keyword evidence="5" id="KW-0067">ATP-binding</keyword>
<dbReference type="Pfam" id="PF00931">
    <property type="entry name" value="NB-ARC"/>
    <property type="match status" value="1"/>
</dbReference>
<dbReference type="Gene3D" id="3.80.10.10">
    <property type="entry name" value="Ribonuclease Inhibitor"/>
    <property type="match status" value="3"/>
</dbReference>
<evidence type="ECO:0000313" key="11">
    <source>
        <dbReference type="Proteomes" id="UP000327439"/>
    </source>
</evidence>
<dbReference type="GO" id="GO:0043531">
    <property type="term" value="F:ADP binding"/>
    <property type="evidence" value="ECO:0007669"/>
    <property type="project" value="InterPro"/>
</dbReference>
<reference evidence="11" key="1">
    <citation type="journal article" date="2020" name="Nat. Genet.">
        <title>Genomic diversifications of five Gossypium allopolyploid species and their impact on cotton improvement.</title>
        <authorList>
            <person name="Chen Z.J."/>
            <person name="Sreedasyam A."/>
            <person name="Ando A."/>
            <person name="Song Q."/>
            <person name="De Santiago L.M."/>
            <person name="Hulse-Kemp A.M."/>
            <person name="Ding M."/>
            <person name="Ye W."/>
            <person name="Kirkbride R.C."/>
            <person name="Jenkins J."/>
            <person name="Plott C."/>
            <person name="Lovell J."/>
            <person name="Lin Y.M."/>
            <person name="Vaughn R."/>
            <person name="Liu B."/>
            <person name="Simpson S."/>
            <person name="Scheffler B.E."/>
            <person name="Wen L."/>
            <person name="Saski C.A."/>
            <person name="Grover C.E."/>
            <person name="Hu G."/>
            <person name="Conover J.L."/>
            <person name="Carlson J.W."/>
            <person name="Shu S."/>
            <person name="Boston L.B."/>
            <person name="Williams M."/>
            <person name="Peterson D.G."/>
            <person name="McGee K."/>
            <person name="Jones D.C."/>
            <person name="Wendel J.F."/>
            <person name="Stelly D.M."/>
            <person name="Grimwood J."/>
            <person name="Schmutz J."/>
        </authorList>
    </citation>
    <scope>NUCLEOTIDE SEQUENCE [LARGE SCALE GENOMIC DNA]</scope>
    <source>
        <strain evidence="11">cv. 3-79</strain>
    </source>
</reference>
<feature type="domain" description="Disease resistance protein At4g27190-like leucine-rich repeats" evidence="8">
    <location>
        <begin position="1192"/>
        <end position="1295"/>
    </location>
</feature>
<dbReference type="SUPFAM" id="SSF52058">
    <property type="entry name" value="L domain-like"/>
    <property type="match status" value="1"/>
</dbReference>
<dbReference type="Proteomes" id="UP000327439">
    <property type="component" value="Unassembled WGS sequence"/>
</dbReference>
<evidence type="ECO:0000259" key="7">
    <source>
        <dbReference type="Pfam" id="PF00931"/>
    </source>
</evidence>
<dbReference type="FunFam" id="3.40.50.300:FF:001091">
    <property type="entry name" value="Probable disease resistance protein At1g61300"/>
    <property type="match status" value="1"/>
</dbReference>
<dbReference type="InterPro" id="IPR042197">
    <property type="entry name" value="Apaf_helical"/>
</dbReference>
<accession>A0A5J5NCI2</accession>
<dbReference type="PANTHER" id="PTHR33463">
    <property type="entry name" value="NB-ARC DOMAIN-CONTAINING PROTEIN-RELATED"/>
    <property type="match status" value="1"/>
</dbReference>
<keyword evidence="4" id="KW-0611">Plant defense</keyword>
<dbReference type="Pfam" id="PF23598">
    <property type="entry name" value="LRR_14"/>
    <property type="match status" value="1"/>
</dbReference>
<dbReference type="InterPro" id="IPR057135">
    <property type="entry name" value="At4g27190-like_LRR"/>
</dbReference>
<keyword evidence="6" id="KW-0175">Coiled coil</keyword>
<evidence type="ECO:0000256" key="2">
    <source>
        <dbReference type="ARBA" id="ARBA00022737"/>
    </source>
</evidence>
<evidence type="ECO:0000256" key="3">
    <source>
        <dbReference type="ARBA" id="ARBA00022741"/>
    </source>
</evidence>
<proteinExistence type="inferred from homology"/>
<keyword evidence="11" id="KW-1185">Reference proteome</keyword>
<dbReference type="Gene3D" id="3.40.50.300">
    <property type="entry name" value="P-loop containing nucleotide triphosphate hydrolases"/>
    <property type="match status" value="1"/>
</dbReference>
<keyword evidence="3" id="KW-0547">Nucleotide-binding</keyword>
<sequence>MEFVIAIVGSIVAKAVEYTISPIKNHVKYLSNHQKYVETLKNRANRLKDARDGVQHSVDAAKRNGEEIEGDVDKWLSAVDKMILEQVQKMIQDEEKAKKKTRYKLSLKAEEEAKAVAELLEHGKFERVSYRVASQGIVVAPVKGYEEFESRMSILNGIMEALKDDSVSVVGVHGMGGIGKTTMVKEIARKVKGKLFDSVVIATVTQAINIEKIQNQIADFLGLKFEEQSMVGKAFRLRERLKEKRILVVLDDIWEKLDIEEVGIPLGDEHKGCKLLLTSRELNVLLNGMDAQKNFPIGVLNEKEAWDLFKKMAGDCVESCDLKPIAMEVAKKCAGLPIAIATVAGALRNKRLFEWKNALRELERTSSSNFMGINAAYSAIEWIFNYLESEEVKLTFLLCSVIGHNGLVEDLVRYTLGLGLFDGVYTMEEARNKVLTVVANLKASALLLDSYNDERFDIHDVVWDAALAIALKDYRMLVLRDHVPKEWSDKEKINSWSLISLRCPQIIANLPKEMECSGLSFFHMASAVKIPPNFFKQTKGLKVLDLFRMQFSSLPKSIIHLTDLRMLCLKESAVDDITVIGELKNLEILDLAKSGIKELPKEMAQLTQLRLLDLSWCRELEIISPNEKEGVAENEKKNASLDELNNLPCLTTLDVHISDAQMIPKHRFVETLDKYVICVGDYNSHECLRTLRLTLCTNIHLDNGLKMLLIKTEALYLEGLEGVKNVLVELDNGKDLPHLKRLHIKNGMHVQYITMNEIGVSELCSITLENLPQLISFCSQDERCSIISEPLPLFNKQACHWITNLRSLIIEGCGKLEHLLSPSLARSLVQLQCFKIENCKCLRDIILIEEIEEEREDVICFPRLNSLCIGGLPNLIFFSSGNHNIEFPLLEELWIGHCPNFIEFISQSSNESGMHALFSEKVAFPKLEKMIIQKLRNVKMMFHNDFAPGSFQNLRKIRVEGCGSLKNLFPVSIAKDLPQLEDLCITNCGVEKIVSKGEGAEEQPVRFEFPQVSSLEVTSLKELKCFYEGQHTIVWPLLKKLKTDCSALLKIVASEHLRLIQGNEQPVLLVEEVIPNLEELELLNFGDMEQFPPALFQDIKVFEVRGGSRSSIFPFVRRFYNLDSFKLCDFDFKYVVSCKRDVGTLTPIRNLMLDRAMNLNHIWRKDSEFDHILSNLQKLEVWGCDDLINITVSSSSLQNVTTLDVSFCQMMTNLVTPLVVKNLVQLTRMRVMFCTKMTEIVGNGGDFPQTIVVSKLKCLELSYLRRLKSFCSRNYTFSFPCLEELFVERCPRLKTFTEGVLSTPQLRRVKQSNYPEKWSWASDINTTLQQLYTEKVQEEVEMQVKTWLARGASMITLQFFSAISNGQHAATKTVEGTTCRSCKFIKSASCVFTYFLFLS</sequence>
<dbReference type="InterPro" id="IPR027417">
    <property type="entry name" value="P-loop_NTPase"/>
</dbReference>
<dbReference type="SUPFAM" id="SSF52540">
    <property type="entry name" value="P-loop containing nucleoside triphosphate hydrolases"/>
    <property type="match status" value="1"/>
</dbReference>
<evidence type="ECO:0000256" key="4">
    <source>
        <dbReference type="ARBA" id="ARBA00022821"/>
    </source>
</evidence>
<dbReference type="OrthoDB" id="994338at2759"/>
<keyword evidence="2" id="KW-0677">Repeat</keyword>